<dbReference type="EMBL" id="DXEQ01000108">
    <property type="protein sequence ID" value="HIX72149.1"/>
    <property type="molecule type" value="Genomic_DNA"/>
</dbReference>
<reference evidence="1" key="1">
    <citation type="journal article" date="2021" name="PeerJ">
        <title>Extensive microbial diversity within the chicken gut microbiome revealed by metagenomics and culture.</title>
        <authorList>
            <person name="Gilroy R."/>
            <person name="Ravi A."/>
            <person name="Getino M."/>
            <person name="Pursley I."/>
            <person name="Horton D.L."/>
            <person name="Alikhan N.F."/>
            <person name="Baker D."/>
            <person name="Gharbi K."/>
            <person name="Hall N."/>
            <person name="Watson M."/>
            <person name="Adriaenssens E.M."/>
            <person name="Foster-Nyarko E."/>
            <person name="Jarju S."/>
            <person name="Secka A."/>
            <person name="Antonio M."/>
            <person name="Oren A."/>
            <person name="Chaudhuri R.R."/>
            <person name="La Ragione R."/>
            <person name="Hildebrand F."/>
            <person name="Pallen M.J."/>
        </authorList>
    </citation>
    <scope>NUCLEOTIDE SEQUENCE</scope>
    <source>
        <strain evidence="1">ChiSxjej3B15-1167</strain>
    </source>
</reference>
<evidence type="ECO:0000313" key="1">
    <source>
        <dbReference type="EMBL" id="HIX72149.1"/>
    </source>
</evidence>
<comment type="caution">
    <text evidence="1">The sequence shown here is derived from an EMBL/GenBank/DDBJ whole genome shotgun (WGS) entry which is preliminary data.</text>
</comment>
<name>A0A9D2BEC4_9FIRM</name>
<dbReference type="NCBIfam" id="TIGR03309">
    <property type="entry name" value="matur_yqeB"/>
    <property type="match status" value="1"/>
</dbReference>
<dbReference type="AlphaFoldDB" id="A0A9D2BEC4"/>
<organism evidence="1 2">
    <name type="scientific">Candidatus Anaerobutyricum stercoripullorum</name>
    <dbReference type="NCBI Taxonomy" id="2838456"/>
    <lineage>
        <taxon>Bacteria</taxon>
        <taxon>Bacillati</taxon>
        <taxon>Bacillota</taxon>
        <taxon>Clostridia</taxon>
        <taxon>Lachnospirales</taxon>
        <taxon>Lachnospiraceae</taxon>
        <taxon>Anaerobutyricum</taxon>
    </lineage>
</organism>
<protein>
    <submittedName>
        <fullName evidence="1">EF2563 family selenium-dependent molybdenum hydroxylase system protein</fullName>
    </submittedName>
</protein>
<proteinExistence type="predicted"/>
<accession>A0A9D2BEC4</accession>
<dbReference type="Proteomes" id="UP000886805">
    <property type="component" value="Unassembled WGS sequence"/>
</dbReference>
<evidence type="ECO:0000313" key="2">
    <source>
        <dbReference type="Proteomes" id="UP000886805"/>
    </source>
</evidence>
<sequence>MILDYQQWKRELCVVRGGGDIATGTIYKLFQCGFPLLVLEIANPSCIRRTVSFCEAVFDGEVEVEGVRARRADSLKEAYACFEQGKVPVVVDPEGEMIREASPAVVIDAILAKRNLGTEITDAPVVIGVGPGFFAGRDVHAVVETRRGHHLGRVIYEGEAAPNTGIPGVIAGYGKERVIHAPAAGTLHIIKQIGGEVKKGEPIARIGDAVVEATIDGIVRGMIREGYPVEKGLKIADIDPRITEKENCHTISDKARCVAGGVLEAMLHLRRRQ</sequence>
<dbReference type="InterPro" id="IPR017695">
    <property type="entry name" value="Se-dep_Mo_hydrolase_YqeB"/>
</dbReference>
<gene>
    <name evidence="1" type="ORF">H9849_03910</name>
</gene>
<reference evidence="1" key="2">
    <citation type="submission" date="2021-04" db="EMBL/GenBank/DDBJ databases">
        <authorList>
            <person name="Gilroy R."/>
        </authorList>
    </citation>
    <scope>NUCLEOTIDE SEQUENCE</scope>
    <source>
        <strain evidence="1">ChiSxjej3B15-1167</strain>
    </source>
</reference>